<keyword evidence="2" id="KW-1185">Reference proteome</keyword>
<sequence>MSVHDSGPEVAVVETTINTERSSVDWGAVIAGAVIAAAISFVLFTFGAAVGLSITSPYPAESVSAVTFALVLGLWIVLVTVMSFLAGGYFTGLLMQRRAAGDHETEMRDGMHGVLAWGFGVLIGAVITAFTIAGPARSGADVAANVAGTALAGADRTPVAYYADLLLRSDRPEAVAPAETEARRGEAARILARYPTGEVETKDRAYLNQLVMRQTGLAEAEATTRVDTALSDLRSMVTQARDAAEKARKFALFLGFAVAGALAVAAAAAWWAAVQGGEHRDQNVDLRPYIGWRREARLR</sequence>
<dbReference type="Proteomes" id="UP000616151">
    <property type="component" value="Unassembled WGS sequence"/>
</dbReference>
<name>A0ACC5R5R1_9HYPH</name>
<proteinExistence type="predicted"/>
<organism evidence="1 2">
    <name type="scientific">Taklimakanibacter albus</name>
    <dbReference type="NCBI Taxonomy" id="2800327"/>
    <lineage>
        <taxon>Bacteria</taxon>
        <taxon>Pseudomonadati</taxon>
        <taxon>Pseudomonadota</taxon>
        <taxon>Alphaproteobacteria</taxon>
        <taxon>Hyphomicrobiales</taxon>
        <taxon>Aestuariivirgaceae</taxon>
        <taxon>Taklimakanibacter</taxon>
    </lineage>
</organism>
<protein>
    <submittedName>
        <fullName evidence="1">Uncharacterized protein</fullName>
    </submittedName>
</protein>
<dbReference type="EMBL" id="JAENHL010000007">
    <property type="protein sequence ID" value="MBK1867989.1"/>
    <property type="molecule type" value="Genomic_DNA"/>
</dbReference>
<gene>
    <name evidence="1" type="ORF">JHL16_16650</name>
</gene>
<accession>A0ACC5R5R1</accession>
<evidence type="ECO:0000313" key="1">
    <source>
        <dbReference type="EMBL" id="MBK1867989.1"/>
    </source>
</evidence>
<reference evidence="1" key="1">
    <citation type="submission" date="2021-01" db="EMBL/GenBank/DDBJ databases">
        <authorList>
            <person name="Sun Q."/>
        </authorList>
    </citation>
    <scope>NUCLEOTIDE SEQUENCE</scope>
    <source>
        <strain evidence="1">YIM B02566</strain>
    </source>
</reference>
<comment type="caution">
    <text evidence="1">The sequence shown here is derived from an EMBL/GenBank/DDBJ whole genome shotgun (WGS) entry which is preliminary data.</text>
</comment>
<evidence type="ECO:0000313" key="2">
    <source>
        <dbReference type="Proteomes" id="UP000616151"/>
    </source>
</evidence>